<dbReference type="EMBL" id="JACHIU010000001">
    <property type="protein sequence ID" value="MBB6472576.1"/>
    <property type="molecule type" value="Genomic_DNA"/>
</dbReference>
<comment type="caution">
    <text evidence="3">The sequence shown here is derived from an EMBL/GenBank/DDBJ whole genome shotgun (WGS) entry which is preliminary data.</text>
</comment>
<reference evidence="3 4" key="1">
    <citation type="submission" date="2020-08" db="EMBL/GenBank/DDBJ databases">
        <title>Sequencing the genomes of 1000 actinobacteria strains.</title>
        <authorList>
            <person name="Klenk H.-P."/>
        </authorList>
    </citation>
    <scope>NUCLEOTIDE SEQUENCE [LARGE SCALE GENOMIC DNA]</scope>
    <source>
        <strain evidence="3 4">DSM 44936</strain>
    </source>
</reference>
<dbReference type="RefSeq" id="WP_184989467.1">
    <property type="nucleotide sequence ID" value="NZ_BAAALO010000027.1"/>
</dbReference>
<evidence type="ECO:0000256" key="1">
    <source>
        <dbReference type="SAM" id="MobiDB-lite"/>
    </source>
</evidence>
<name>A0A7X0ICF2_9ACTN</name>
<dbReference type="Proteomes" id="UP000555564">
    <property type="component" value="Unassembled WGS sequence"/>
</dbReference>
<accession>A0A7X0ICF2</accession>
<protein>
    <submittedName>
        <fullName evidence="3">Uncharacterized protein</fullName>
    </submittedName>
</protein>
<evidence type="ECO:0000313" key="3">
    <source>
        <dbReference type="EMBL" id="MBB6472576.1"/>
    </source>
</evidence>
<gene>
    <name evidence="3" type="ORF">BJ992_002007</name>
</gene>
<evidence type="ECO:0000313" key="4">
    <source>
        <dbReference type="Proteomes" id="UP000555564"/>
    </source>
</evidence>
<feature type="compositionally biased region" description="Low complexity" evidence="1">
    <location>
        <begin position="74"/>
        <end position="85"/>
    </location>
</feature>
<proteinExistence type="predicted"/>
<feature type="region of interest" description="Disordered" evidence="1">
    <location>
        <begin position="70"/>
        <end position="94"/>
    </location>
</feature>
<evidence type="ECO:0000256" key="2">
    <source>
        <dbReference type="SAM" id="Phobius"/>
    </source>
</evidence>
<sequence>MRILAIVIGVLVLAAGIAIGVLARRHRRAGKATTFWRSMERLGFVIAVLSGSASLIITLLVLVLERPASPVTEGRQPGRTTGSPPTTAPPGSPRVVIDRQGFALGPPSSFPAPETDKVDLDSGHRGYGTIVEQWGKDFQPDPGGRTDIIIEDGEIHSYDGTERSMVLLADAGSGGYAACRRALAEEDSRVARIPLADLAAGSQVCSRTDQGRTALVTVQEAGQGPVLTIAFTTWER</sequence>
<keyword evidence="2" id="KW-0472">Membrane</keyword>
<feature type="transmembrane region" description="Helical" evidence="2">
    <location>
        <begin position="6"/>
        <end position="23"/>
    </location>
</feature>
<organism evidence="3 4">
    <name type="scientific">Sphaerisporangium rubeum</name>
    <dbReference type="NCBI Taxonomy" id="321317"/>
    <lineage>
        <taxon>Bacteria</taxon>
        <taxon>Bacillati</taxon>
        <taxon>Actinomycetota</taxon>
        <taxon>Actinomycetes</taxon>
        <taxon>Streptosporangiales</taxon>
        <taxon>Streptosporangiaceae</taxon>
        <taxon>Sphaerisporangium</taxon>
    </lineage>
</organism>
<dbReference type="AlphaFoldDB" id="A0A7X0ICF2"/>
<keyword evidence="4" id="KW-1185">Reference proteome</keyword>
<keyword evidence="2" id="KW-0812">Transmembrane</keyword>
<feature type="transmembrane region" description="Helical" evidence="2">
    <location>
        <begin position="44"/>
        <end position="64"/>
    </location>
</feature>
<keyword evidence="2" id="KW-1133">Transmembrane helix</keyword>